<name>A0A1Y1IS14_KLENI</name>
<dbReference type="SUPFAM" id="SSF55961">
    <property type="entry name" value="Bet v1-like"/>
    <property type="match status" value="1"/>
</dbReference>
<dbReference type="AlphaFoldDB" id="A0A1Y1IS14"/>
<evidence type="ECO:0000313" key="1">
    <source>
        <dbReference type="EMBL" id="GAQ91526.1"/>
    </source>
</evidence>
<evidence type="ECO:0008006" key="3">
    <source>
        <dbReference type="Google" id="ProtNLM"/>
    </source>
</evidence>
<proteinExistence type="predicted"/>
<dbReference type="Gene3D" id="3.30.530.20">
    <property type="match status" value="1"/>
</dbReference>
<dbReference type="InterPro" id="IPR023393">
    <property type="entry name" value="START-like_dom_sf"/>
</dbReference>
<evidence type="ECO:0000313" key="2">
    <source>
        <dbReference type="Proteomes" id="UP000054558"/>
    </source>
</evidence>
<gene>
    <name evidence="1" type="ORF">KFL_008010010</name>
</gene>
<accession>A0A1Y1IS14</accession>
<dbReference type="STRING" id="105231.A0A1Y1IS14"/>
<dbReference type="OrthoDB" id="530906at2759"/>
<dbReference type="OMA" id="NSRWRIP"/>
<keyword evidence="2" id="KW-1185">Reference proteome</keyword>
<dbReference type="EMBL" id="DF237750">
    <property type="protein sequence ID" value="GAQ91526.1"/>
    <property type="molecule type" value="Genomic_DNA"/>
</dbReference>
<protein>
    <recommendedName>
        <fullName evidence="3">Coenzyme Q-binding protein COQ10 START domain-containing protein</fullName>
    </recommendedName>
</protein>
<dbReference type="PANTHER" id="PTHR31385">
    <property type="entry name" value="PUTATIVE (DUF220)-RELATED"/>
    <property type="match status" value="1"/>
</dbReference>
<dbReference type="PANTHER" id="PTHR31385:SF1">
    <property type="entry name" value="PUTATIVE (DUF220)-RELATED"/>
    <property type="match status" value="1"/>
</dbReference>
<organism evidence="1 2">
    <name type="scientific">Klebsormidium nitens</name>
    <name type="common">Green alga</name>
    <name type="synonym">Ulothrix nitens</name>
    <dbReference type="NCBI Taxonomy" id="105231"/>
    <lineage>
        <taxon>Eukaryota</taxon>
        <taxon>Viridiplantae</taxon>
        <taxon>Streptophyta</taxon>
        <taxon>Klebsormidiophyceae</taxon>
        <taxon>Klebsormidiales</taxon>
        <taxon>Klebsormidiaceae</taxon>
        <taxon>Klebsormidium</taxon>
    </lineage>
</organism>
<dbReference type="CDD" id="cd07812">
    <property type="entry name" value="SRPBCC"/>
    <property type="match status" value="1"/>
</dbReference>
<dbReference type="Proteomes" id="UP000054558">
    <property type="component" value="Unassembled WGS sequence"/>
</dbReference>
<sequence length="202" mass="23611">MADLNVPDLPQAQIDFKDDHARSAVQMRAVYKVPMPASRVYDILTDPDEFTRVFKKKFRGYRNLIIHEDDGGGIRSKEMELQQWYNVLVWRGTLTTHMHFEEDRRQLAVDFRLGRQGMMKIFEGRWEITPMTEQQKGLPMTQVTLYQTMKAHIPGVPRRAFPLRRFTKKVTEDMVADFRREAAENFSKEPSKLASSTSDLTI</sequence>
<reference evidence="1 2" key="1">
    <citation type="journal article" date="2014" name="Nat. Commun.">
        <title>Klebsormidium flaccidum genome reveals primary factors for plant terrestrial adaptation.</title>
        <authorList>
            <person name="Hori K."/>
            <person name="Maruyama F."/>
            <person name="Fujisawa T."/>
            <person name="Togashi T."/>
            <person name="Yamamoto N."/>
            <person name="Seo M."/>
            <person name="Sato S."/>
            <person name="Yamada T."/>
            <person name="Mori H."/>
            <person name="Tajima N."/>
            <person name="Moriyama T."/>
            <person name="Ikeuchi M."/>
            <person name="Watanabe M."/>
            <person name="Wada H."/>
            <person name="Kobayashi K."/>
            <person name="Saito M."/>
            <person name="Masuda T."/>
            <person name="Sasaki-Sekimoto Y."/>
            <person name="Mashiguchi K."/>
            <person name="Awai K."/>
            <person name="Shimojima M."/>
            <person name="Masuda S."/>
            <person name="Iwai M."/>
            <person name="Nobusawa T."/>
            <person name="Narise T."/>
            <person name="Kondo S."/>
            <person name="Saito H."/>
            <person name="Sato R."/>
            <person name="Murakawa M."/>
            <person name="Ihara Y."/>
            <person name="Oshima-Yamada Y."/>
            <person name="Ohtaka K."/>
            <person name="Satoh M."/>
            <person name="Sonobe K."/>
            <person name="Ishii M."/>
            <person name="Ohtani R."/>
            <person name="Kanamori-Sato M."/>
            <person name="Honoki R."/>
            <person name="Miyazaki D."/>
            <person name="Mochizuki H."/>
            <person name="Umetsu J."/>
            <person name="Higashi K."/>
            <person name="Shibata D."/>
            <person name="Kamiya Y."/>
            <person name="Sato N."/>
            <person name="Nakamura Y."/>
            <person name="Tabata S."/>
            <person name="Ida S."/>
            <person name="Kurokawa K."/>
            <person name="Ohta H."/>
        </authorList>
    </citation>
    <scope>NUCLEOTIDE SEQUENCE [LARGE SCALE GENOMIC DNA]</scope>
    <source>
        <strain evidence="1 2">NIES-2285</strain>
    </source>
</reference>